<organism evidence="1 2">
    <name type="scientific">Vibrio bivalvicida</name>
    <dbReference type="NCBI Taxonomy" id="1276888"/>
    <lineage>
        <taxon>Bacteria</taxon>
        <taxon>Pseudomonadati</taxon>
        <taxon>Pseudomonadota</taxon>
        <taxon>Gammaproteobacteria</taxon>
        <taxon>Vibrionales</taxon>
        <taxon>Vibrionaceae</taxon>
        <taxon>Vibrio</taxon>
        <taxon>Vibrio oreintalis group</taxon>
    </lineage>
</organism>
<sequence length="113" mass="12923">MKRLIKKEQAIICIFSFPCIANAYPEIVNISTMDNYQVETPTDYATRMNSDINQVFSVLIPKMLKHQGFIVETNNPDKFELIGPILTENQTTFDDDDVSYSAYGIDDKYQSTP</sequence>
<comment type="caution">
    <text evidence="1">The sequence shown here is derived from an EMBL/GenBank/DDBJ whole genome shotgun (WGS) entry which is preliminary data.</text>
</comment>
<reference evidence="1 2" key="1">
    <citation type="submission" date="2024-06" db="EMBL/GenBank/DDBJ databases">
        <authorList>
            <person name="Steensen K."/>
            <person name="Seneca J."/>
            <person name="Bartlau N."/>
            <person name="Yu A.X."/>
            <person name="Polz M.F."/>
        </authorList>
    </citation>
    <scope>NUCLEOTIDE SEQUENCE [LARGE SCALE GENOMIC DNA]</scope>
    <source>
        <strain evidence="1 2">1F146</strain>
    </source>
</reference>
<dbReference type="EMBL" id="JBGOOS010000002">
    <property type="protein sequence ID" value="MEZ8207651.1"/>
    <property type="molecule type" value="Genomic_DNA"/>
</dbReference>
<dbReference type="RefSeq" id="WP_371717558.1">
    <property type="nucleotide sequence ID" value="NZ_JBGOOF010000002.1"/>
</dbReference>
<protein>
    <submittedName>
        <fullName evidence="1">Uncharacterized protein</fullName>
    </submittedName>
</protein>
<keyword evidence="2" id="KW-1185">Reference proteome</keyword>
<gene>
    <name evidence="1" type="ORF">ACED39_02545</name>
</gene>
<proteinExistence type="predicted"/>
<accession>A0ABV4MDM7</accession>
<evidence type="ECO:0000313" key="1">
    <source>
        <dbReference type="EMBL" id="MEZ8207651.1"/>
    </source>
</evidence>
<evidence type="ECO:0000313" key="2">
    <source>
        <dbReference type="Proteomes" id="UP001569151"/>
    </source>
</evidence>
<name>A0ABV4MDM7_9VIBR</name>
<dbReference type="Proteomes" id="UP001569151">
    <property type="component" value="Unassembled WGS sequence"/>
</dbReference>